<protein>
    <submittedName>
        <fullName evidence="1">Uncharacterized protein</fullName>
    </submittedName>
</protein>
<reference evidence="1 2" key="1">
    <citation type="submission" date="2019-02" db="EMBL/GenBank/DDBJ databases">
        <title>Deep-cultivation of Planctomycetes and their phenomic and genomic characterization uncovers novel biology.</title>
        <authorList>
            <person name="Wiegand S."/>
            <person name="Jogler M."/>
            <person name="Boedeker C."/>
            <person name="Pinto D."/>
            <person name="Vollmers J."/>
            <person name="Rivas-Marin E."/>
            <person name="Kohn T."/>
            <person name="Peeters S.H."/>
            <person name="Heuer A."/>
            <person name="Rast P."/>
            <person name="Oberbeckmann S."/>
            <person name="Bunk B."/>
            <person name="Jeske O."/>
            <person name="Meyerdierks A."/>
            <person name="Storesund J.E."/>
            <person name="Kallscheuer N."/>
            <person name="Luecker S."/>
            <person name="Lage O.M."/>
            <person name="Pohl T."/>
            <person name="Merkel B.J."/>
            <person name="Hornburger P."/>
            <person name="Mueller R.-W."/>
            <person name="Bruemmer F."/>
            <person name="Labrenz M."/>
            <person name="Spormann A.M."/>
            <person name="Op den Camp H."/>
            <person name="Overmann J."/>
            <person name="Amann R."/>
            <person name="Jetten M.S.M."/>
            <person name="Mascher T."/>
            <person name="Medema M.H."/>
            <person name="Devos D.P."/>
            <person name="Kaster A.-K."/>
            <person name="Ovreas L."/>
            <person name="Rohde M."/>
            <person name="Galperin M.Y."/>
            <person name="Jogler C."/>
        </authorList>
    </citation>
    <scope>NUCLEOTIDE SEQUENCE [LARGE SCALE GENOMIC DNA]</scope>
    <source>
        <strain evidence="1 2">Pla110</strain>
    </source>
</reference>
<sequence>MMPFSVNGHENLFSGVGKSLRRAYLVAVHHREQGVRHNLSVALLQTIGIPSGKEGLQDLHILILCFPDVTLEGHTERS</sequence>
<evidence type="ECO:0000313" key="1">
    <source>
        <dbReference type="EMBL" id="QDU81765.1"/>
    </source>
</evidence>
<dbReference type="KEGG" id="plon:Pla110_35150"/>
<evidence type="ECO:0000313" key="2">
    <source>
        <dbReference type="Proteomes" id="UP000317178"/>
    </source>
</evidence>
<gene>
    <name evidence="1" type="ORF">Pla110_35150</name>
</gene>
<keyword evidence="2" id="KW-1185">Reference proteome</keyword>
<organism evidence="1 2">
    <name type="scientific">Polystyrenella longa</name>
    <dbReference type="NCBI Taxonomy" id="2528007"/>
    <lineage>
        <taxon>Bacteria</taxon>
        <taxon>Pseudomonadati</taxon>
        <taxon>Planctomycetota</taxon>
        <taxon>Planctomycetia</taxon>
        <taxon>Planctomycetales</taxon>
        <taxon>Planctomycetaceae</taxon>
        <taxon>Polystyrenella</taxon>
    </lineage>
</organism>
<name>A0A518CRC7_9PLAN</name>
<dbReference type="AlphaFoldDB" id="A0A518CRC7"/>
<proteinExistence type="predicted"/>
<dbReference type="EMBL" id="CP036281">
    <property type="protein sequence ID" value="QDU81765.1"/>
    <property type="molecule type" value="Genomic_DNA"/>
</dbReference>
<dbReference type="Proteomes" id="UP000317178">
    <property type="component" value="Chromosome"/>
</dbReference>
<accession>A0A518CRC7</accession>